<dbReference type="SUPFAM" id="SSF51735">
    <property type="entry name" value="NAD(P)-binding Rossmann-fold domains"/>
    <property type="match status" value="1"/>
</dbReference>
<dbReference type="InterPro" id="IPR022893">
    <property type="entry name" value="Shikimate_DH_fam"/>
</dbReference>
<feature type="binding site" evidence="8">
    <location>
        <position position="245"/>
    </location>
    <ligand>
        <name>NADP(+)</name>
        <dbReference type="ChEBI" id="CHEBI:58349"/>
    </ligand>
</feature>
<sequence>MGYELGVIGNPIKHSLSPWIHGQFMEMAEVEGRYLPYEIQEEQLEERISEFKLMKMDGFNVTIPYKEKIMELIDEVEESAKSIGAVNTVVYKNGKLIGYNTDGKGYISSLKNSYPDLFDQTGDKKVLMIGAGGAARGIYDALNREGFTMIDIANRTLERAEKIRSIKQPDVDTTILSLQKAEENISKYDLIVQTTNIGMTPDVGLMPIELQNIRNNTVISDIIYNPIETKFLQTAKKKGARIHYGHGMLLYQAALAFELWTGQKVDPSNLLERLEQKLKGGS</sequence>
<dbReference type="Gene3D" id="3.40.50.720">
    <property type="entry name" value="NAD(P)-binding Rossmann-like Domain"/>
    <property type="match status" value="1"/>
</dbReference>
<dbReference type="InterPro" id="IPR041121">
    <property type="entry name" value="SDH_C"/>
</dbReference>
<dbReference type="PANTHER" id="PTHR21089:SF1">
    <property type="entry name" value="BIFUNCTIONAL 3-DEHYDROQUINATE DEHYDRATASE_SHIKIMATE DEHYDROGENASE, CHLOROPLASTIC"/>
    <property type="match status" value="1"/>
</dbReference>
<evidence type="ECO:0000256" key="3">
    <source>
        <dbReference type="ARBA" id="ARBA00022605"/>
    </source>
</evidence>
<dbReference type="SUPFAM" id="SSF53223">
    <property type="entry name" value="Aminoacid dehydrogenase-like, N-terminal domain"/>
    <property type="match status" value="1"/>
</dbReference>
<dbReference type="Pfam" id="PF18317">
    <property type="entry name" value="SDH_C"/>
    <property type="match status" value="1"/>
</dbReference>
<dbReference type="GO" id="GO:0004764">
    <property type="term" value="F:shikimate 3-dehydrogenase (NADP+) activity"/>
    <property type="evidence" value="ECO:0007669"/>
    <property type="project" value="UniProtKB-UniRule"/>
</dbReference>
<dbReference type="InterPro" id="IPR006151">
    <property type="entry name" value="Shikm_DH/Glu-tRNA_Rdtase"/>
</dbReference>
<evidence type="ECO:0000313" key="13">
    <source>
        <dbReference type="Proteomes" id="UP000480185"/>
    </source>
</evidence>
<evidence type="ECO:0000256" key="4">
    <source>
        <dbReference type="ARBA" id="ARBA00022857"/>
    </source>
</evidence>
<feature type="binding site" evidence="8">
    <location>
        <position position="78"/>
    </location>
    <ligand>
        <name>NADP(+)</name>
        <dbReference type="ChEBI" id="CHEBI:58349"/>
    </ligand>
</feature>
<evidence type="ECO:0000256" key="2">
    <source>
        <dbReference type="ARBA" id="ARBA00012962"/>
    </source>
</evidence>
<dbReference type="PANTHER" id="PTHR21089">
    <property type="entry name" value="SHIKIMATE DEHYDROGENASE"/>
    <property type="match status" value="1"/>
</dbReference>
<keyword evidence="13" id="KW-1185">Reference proteome</keyword>
<keyword evidence="4 8" id="KW-0521">NADP</keyword>
<evidence type="ECO:0000259" key="11">
    <source>
        <dbReference type="Pfam" id="PF18317"/>
    </source>
</evidence>
<dbReference type="GO" id="GO:0050661">
    <property type="term" value="F:NADP binding"/>
    <property type="evidence" value="ECO:0007669"/>
    <property type="project" value="InterPro"/>
</dbReference>
<dbReference type="NCBIfam" id="TIGR00507">
    <property type="entry name" value="aroE"/>
    <property type="match status" value="1"/>
</dbReference>
<dbReference type="Pfam" id="PF01488">
    <property type="entry name" value="Shikimate_DH"/>
    <property type="match status" value="1"/>
</dbReference>
<evidence type="ECO:0000259" key="9">
    <source>
        <dbReference type="Pfam" id="PF01488"/>
    </source>
</evidence>
<proteinExistence type="inferred from homology"/>
<dbReference type="InterPro" id="IPR011342">
    <property type="entry name" value="Shikimate_DH"/>
</dbReference>
<dbReference type="AlphaFoldDB" id="A0A6G1X6Y3"/>
<evidence type="ECO:0000256" key="6">
    <source>
        <dbReference type="ARBA" id="ARBA00023141"/>
    </source>
</evidence>
<feature type="domain" description="Quinate/shikimate 5-dehydrogenase/glutamyl-tRNA reductase" evidence="9">
    <location>
        <begin position="118"/>
        <end position="196"/>
    </location>
</feature>
<feature type="binding site" evidence="8">
    <location>
        <position position="224"/>
    </location>
    <ligand>
        <name>shikimate</name>
        <dbReference type="ChEBI" id="CHEBI:36208"/>
    </ligand>
</feature>
<dbReference type="RefSeq" id="WP_153728558.1">
    <property type="nucleotide sequence ID" value="NZ_WJNH01000005.1"/>
</dbReference>
<comment type="pathway">
    <text evidence="1 8">Metabolic intermediate biosynthesis; chorismate biosynthesis; chorismate from D-erythrose 4-phosphate and phosphoenolpyruvate: step 4/7.</text>
</comment>
<comment type="similarity">
    <text evidence="8">Belongs to the shikimate dehydrogenase family.</text>
</comment>
<name>A0A6G1X6Y3_9BACI</name>
<feature type="binding site" evidence="8">
    <location>
        <begin position="15"/>
        <end position="17"/>
    </location>
    <ligand>
        <name>shikimate</name>
        <dbReference type="ChEBI" id="CHEBI:36208"/>
    </ligand>
</feature>
<dbReference type="GO" id="GO:0019632">
    <property type="term" value="P:shikimate metabolic process"/>
    <property type="evidence" value="ECO:0007669"/>
    <property type="project" value="InterPro"/>
</dbReference>
<dbReference type="InterPro" id="IPR013708">
    <property type="entry name" value="Shikimate_DH-bd_N"/>
</dbReference>
<gene>
    <name evidence="8 12" type="primary">aroE</name>
    <name evidence="12" type="ORF">GH754_10040</name>
</gene>
<comment type="catalytic activity">
    <reaction evidence="7 8">
        <text>shikimate + NADP(+) = 3-dehydroshikimate + NADPH + H(+)</text>
        <dbReference type="Rhea" id="RHEA:17737"/>
        <dbReference type="ChEBI" id="CHEBI:15378"/>
        <dbReference type="ChEBI" id="CHEBI:16630"/>
        <dbReference type="ChEBI" id="CHEBI:36208"/>
        <dbReference type="ChEBI" id="CHEBI:57783"/>
        <dbReference type="ChEBI" id="CHEBI:58349"/>
        <dbReference type="EC" id="1.1.1.25"/>
    </reaction>
</comment>
<feature type="binding site" evidence="8">
    <location>
        <position position="87"/>
    </location>
    <ligand>
        <name>shikimate</name>
        <dbReference type="ChEBI" id="CHEBI:36208"/>
    </ligand>
</feature>
<feature type="domain" description="Shikimate dehydrogenase substrate binding N-terminal" evidence="10">
    <location>
        <begin position="7"/>
        <end position="89"/>
    </location>
</feature>
<dbReference type="Pfam" id="PF08501">
    <property type="entry name" value="Shikimate_dh_N"/>
    <property type="match status" value="1"/>
</dbReference>
<keyword evidence="5 8" id="KW-0560">Oxidoreductase</keyword>
<dbReference type="EMBL" id="WJNH01000005">
    <property type="protein sequence ID" value="MRG86666.1"/>
    <property type="molecule type" value="Genomic_DNA"/>
</dbReference>
<evidence type="ECO:0000256" key="8">
    <source>
        <dbReference type="HAMAP-Rule" id="MF_00222"/>
    </source>
</evidence>
<organism evidence="12 13">
    <name type="scientific">Salinibacillus xinjiangensis</name>
    <dbReference type="NCBI Taxonomy" id="1229268"/>
    <lineage>
        <taxon>Bacteria</taxon>
        <taxon>Bacillati</taxon>
        <taxon>Bacillota</taxon>
        <taxon>Bacilli</taxon>
        <taxon>Bacillales</taxon>
        <taxon>Bacillaceae</taxon>
        <taxon>Salinibacillus</taxon>
    </lineage>
</organism>
<dbReference type="GO" id="GO:0005829">
    <property type="term" value="C:cytosol"/>
    <property type="evidence" value="ECO:0007669"/>
    <property type="project" value="TreeGrafter"/>
</dbReference>
<comment type="subunit">
    <text evidence="8">Homodimer.</text>
</comment>
<comment type="caution">
    <text evidence="12">The sequence shown here is derived from an EMBL/GenBank/DDBJ whole genome shotgun (WGS) entry which is preliminary data.</text>
</comment>
<dbReference type="HAMAP" id="MF_00222">
    <property type="entry name" value="Shikimate_DH_AroE"/>
    <property type="match status" value="1"/>
</dbReference>
<feature type="domain" description="SDH C-terminal" evidence="11">
    <location>
        <begin position="245"/>
        <end position="268"/>
    </location>
</feature>
<dbReference type="Proteomes" id="UP000480185">
    <property type="component" value="Unassembled WGS sequence"/>
</dbReference>
<feature type="binding site" evidence="8">
    <location>
        <begin position="154"/>
        <end position="159"/>
    </location>
    <ligand>
        <name>NADP(+)</name>
        <dbReference type="ChEBI" id="CHEBI:58349"/>
    </ligand>
</feature>
<dbReference type="EC" id="1.1.1.25" evidence="2 8"/>
<dbReference type="OrthoDB" id="9792692at2"/>
<feature type="binding site" evidence="8">
    <location>
        <position position="62"/>
    </location>
    <ligand>
        <name>shikimate</name>
        <dbReference type="ChEBI" id="CHEBI:36208"/>
    </ligand>
</feature>
<comment type="function">
    <text evidence="8">Involved in the biosynthesis of the chorismate, which leads to the biosynthesis of aromatic amino acids. Catalyzes the reversible NADPH linked reduction of 3-dehydroshikimate (DHSA) to yield shikimate (SA).</text>
</comment>
<feature type="active site" description="Proton acceptor" evidence="8">
    <location>
        <position position="66"/>
    </location>
</feature>
<accession>A0A6G1X6Y3</accession>
<dbReference type="CDD" id="cd01065">
    <property type="entry name" value="NAD_bind_Shikimate_DH"/>
    <property type="match status" value="1"/>
</dbReference>
<dbReference type="InterPro" id="IPR036291">
    <property type="entry name" value="NAD(P)-bd_dom_sf"/>
</dbReference>
<feature type="binding site" evidence="8">
    <location>
        <position position="222"/>
    </location>
    <ligand>
        <name>NADP(+)</name>
        <dbReference type="ChEBI" id="CHEBI:58349"/>
    </ligand>
</feature>
<evidence type="ECO:0000256" key="5">
    <source>
        <dbReference type="ARBA" id="ARBA00023002"/>
    </source>
</evidence>
<feature type="binding site" evidence="8">
    <location>
        <begin position="130"/>
        <end position="134"/>
    </location>
    <ligand>
        <name>NADP(+)</name>
        <dbReference type="ChEBI" id="CHEBI:58349"/>
    </ligand>
</feature>
<dbReference type="UniPathway" id="UPA00053">
    <property type="reaction ID" value="UER00087"/>
</dbReference>
<protein>
    <recommendedName>
        <fullName evidence="2 8">Shikimate dehydrogenase (NADP(+))</fullName>
        <shortName evidence="8">SDH</shortName>
        <ecNumber evidence="2 8">1.1.1.25</ecNumber>
    </recommendedName>
</protein>
<reference evidence="12 13" key="1">
    <citation type="submission" date="2019-11" db="EMBL/GenBank/DDBJ databases">
        <authorList>
            <person name="Li J."/>
        </authorList>
    </citation>
    <scope>NUCLEOTIDE SEQUENCE [LARGE SCALE GENOMIC DNA]</scope>
    <source>
        <strain evidence="12 13">J4</strain>
    </source>
</reference>
<dbReference type="GO" id="GO:0009073">
    <property type="term" value="P:aromatic amino acid family biosynthetic process"/>
    <property type="evidence" value="ECO:0007669"/>
    <property type="project" value="UniProtKB-KW"/>
</dbReference>
<feature type="binding site" evidence="8">
    <location>
        <position position="252"/>
    </location>
    <ligand>
        <name>shikimate</name>
        <dbReference type="ChEBI" id="CHEBI:36208"/>
    </ligand>
</feature>
<feature type="binding site" evidence="8">
    <location>
        <position position="102"/>
    </location>
    <ligand>
        <name>shikimate</name>
        <dbReference type="ChEBI" id="CHEBI:36208"/>
    </ligand>
</feature>
<evidence type="ECO:0000256" key="1">
    <source>
        <dbReference type="ARBA" id="ARBA00004871"/>
    </source>
</evidence>
<dbReference type="GO" id="GO:0008652">
    <property type="term" value="P:amino acid biosynthetic process"/>
    <property type="evidence" value="ECO:0007669"/>
    <property type="project" value="UniProtKB-KW"/>
</dbReference>
<evidence type="ECO:0000256" key="7">
    <source>
        <dbReference type="ARBA" id="ARBA00049442"/>
    </source>
</evidence>
<dbReference type="InterPro" id="IPR046346">
    <property type="entry name" value="Aminoacid_DH-like_N_sf"/>
</dbReference>
<dbReference type="Gene3D" id="3.40.50.10860">
    <property type="entry name" value="Leucine Dehydrogenase, chain A, domain 1"/>
    <property type="match status" value="1"/>
</dbReference>
<evidence type="ECO:0000313" key="12">
    <source>
        <dbReference type="EMBL" id="MRG86666.1"/>
    </source>
</evidence>
<evidence type="ECO:0000259" key="10">
    <source>
        <dbReference type="Pfam" id="PF08501"/>
    </source>
</evidence>
<keyword evidence="3 8" id="KW-0028">Amino-acid biosynthesis</keyword>
<dbReference type="GO" id="GO:0009423">
    <property type="term" value="P:chorismate biosynthetic process"/>
    <property type="evidence" value="ECO:0007669"/>
    <property type="project" value="UniProtKB-UniRule"/>
</dbReference>
<keyword evidence="6 8" id="KW-0057">Aromatic amino acid biosynthesis</keyword>